<dbReference type="EMBL" id="RDQH01000336">
    <property type="protein sequence ID" value="RXH88401.1"/>
    <property type="molecule type" value="Genomic_DNA"/>
</dbReference>
<evidence type="ECO:0000313" key="3">
    <source>
        <dbReference type="Proteomes" id="UP000290289"/>
    </source>
</evidence>
<accession>A0A498J4K7</accession>
<protein>
    <submittedName>
        <fullName evidence="1">Uncharacterized protein</fullName>
    </submittedName>
</protein>
<organism evidence="1 3">
    <name type="scientific">Malus domestica</name>
    <name type="common">Apple</name>
    <name type="synonym">Pyrus malus</name>
    <dbReference type="NCBI Taxonomy" id="3750"/>
    <lineage>
        <taxon>Eukaryota</taxon>
        <taxon>Viridiplantae</taxon>
        <taxon>Streptophyta</taxon>
        <taxon>Embryophyta</taxon>
        <taxon>Tracheophyta</taxon>
        <taxon>Spermatophyta</taxon>
        <taxon>Magnoliopsida</taxon>
        <taxon>eudicotyledons</taxon>
        <taxon>Gunneridae</taxon>
        <taxon>Pentapetalae</taxon>
        <taxon>rosids</taxon>
        <taxon>fabids</taxon>
        <taxon>Rosales</taxon>
        <taxon>Rosaceae</taxon>
        <taxon>Amygdaloideae</taxon>
        <taxon>Maleae</taxon>
        <taxon>Malus</taxon>
    </lineage>
</organism>
<evidence type="ECO:0000313" key="2">
    <source>
        <dbReference type="EMBL" id="RXI10017.1"/>
    </source>
</evidence>
<dbReference type="EMBL" id="RDQH01000057">
    <property type="protein sequence ID" value="RXI10017.1"/>
    <property type="molecule type" value="Genomic_DNA"/>
</dbReference>
<proteinExistence type="predicted"/>
<evidence type="ECO:0000313" key="1">
    <source>
        <dbReference type="EMBL" id="RXH88401.1"/>
    </source>
</evidence>
<gene>
    <name evidence="2" type="ORF">DVH24_002381</name>
    <name evidence="1" type="ORF">DVH24_042472</name>
</gene>
<reference evidence="1 3" key="1">
    <citation type="submission" date="2018-10" db="EMBL/GenBank/DDBJ databases">
        <title>A high-quality apple genome assembly.</title>
        <authorList>
            <person name="Hu J."/>
        </authorList>
    </citation>
    <scope>NUCLEOTIDE SEQUENCE [LARGE SCALE GENOMIC DNA]</scope>
    <source>
        <strain evidence="3">cv. HFTH1</strain>
        <tissue evidence="1">Young leaf</tissue>
    </source>
</reference>
<keyword evidence="3" id="KW-1185">Reference proteome</keyword>
<comment type="caution">
    <text evidence="1">The sequence shown here is derived from an EMBL/GenBank/DDBJ whole genome shotgun (WGS) entry which is preliminary data.</text>
</comment>
<dbReference type="AlphaFoldDB" id="A0A498J4K7"/>
<name>A0A498J4K7_MALDO</name>
<dbReference type="Proteomes" id="UP000290289">
    <property type="component" value="Chromosome 10"/>
</dbReference>
<sequence>MPKKKTNTTSANLNTIDVLKSNLVEQPISGFRSYGSDWEGINRDEPSKADEIIDWGIAKKLMKGKGFERDEDLAAVPAVVVVLRLIEIQNGNAGDRIERT</sequence>